<dbReference type="Gene3D" id="3.90.550.10">
    <property type="entry name" value="Spore Coat Polysaccharide Biosynthesis Protein SpsA, Chain A"/>
    <property type="match status" value="1"/>
</dbReference>
<evidence type="ECO:0000256" key="1">
    <source>
        <dbReference type="ARBA" id="ARBA00006739"/>
    </source>
</evidence>
<evidence type="ECO:0000256" key="2">
    <source>
        <dbReference type="ARBA" id="ARBA00022676"/>
    </source>
</evidence>
<dbReference type="PANTHER" id="PTHR43630">
    <property type="entry name" value="POLY-BETA-1,6-N-ACETYL-D-GLUCOSAMINE SYNTHASE"/>
    <property type="match status" value="1"/>
</dbReference>
<dbReference type="EMBL" id="MFJC01000014">
    <property type="protein sequence ID" value="OGG09781.1"/>
    <property type="molecule type" value="Genomic_DNA"/>
</dbReference>
<dbReference type="InterPro" id="IPR001173">
    <property type="entry name" value="Glyco_trans_2-like"/>
</dbReference>
<comment type="similarity">
    <text evidence="1">Belongs to the glycosyltransferase 2 family.</text>
</comment>
<keyword evidence="2" id="KW-0328">Glycosyltransferase</keyword>
<comment type="caution">
    <text evidence="5">The sequence shown here is derived from an EMBL/GenBank/DDBJ whole genome shotgun (WGS) entry which is preliminary data.</text>
</comment>
<dbReference type="GO" id="GO:0016757">
    <property type="term" value="F:glycosyltransferase activity"/>
    <property type="evidence" value="ECO:0007669"/>
    <property type="project" value="UniProtKB-KW"/>
</dbReference>
<protein>
    <recommendedName>
        <fullName evidence="4">Glycosyltransferase 2-like domain-containing protein</fullName>
    </recommendedName>
</protein>
<dbReference type="STRING" id="1798373.A2154_01635"/>
<feature type="domain" description="Glycosyltransferase 2-like" evidence="4">
    <location>
        <begin position="7"/>
        <end position="170"/>
    </location>
</feature>
<keyword evidence="3" id="KW-0808">Transferase</keyword>
<reference evidence="5 6" key="1">
    <citation type="journal article" date="2016" name="Nat. Commun.">
        <title>Thousands of microbial genomes shed light on interconnected biogeochemical processes in an aquifer system.</title>
        <authorList>
            <person name="Anantharaman K."/>
            <person name="Brown C.T."/>
            <person name="Hug L.A."/>
            <person name="Sharon I."/>
            <person name="Castelle C.J."/>
            <person name="Probst A.J."/>
            <person name="Thomas B.C."/>
            <person name="Singh A."/>
            <person name="Wilkins M.J."/>
            <person name="Karaoz U."/>
            <person name="Brodie E.L."/>
            <person name="Williams K.H."/>
            <person name="Hubbard S.S."/>
            <person name="Banfield J.F."/>
        </authorList>
    </citation>
    <scope>NUCLEOTIDE SEQUENCE [LARGE SCALE GENOMIC DNA]</scope>
</reference>
<dbReference type="PANTHER" id="PTHR43630:SF1">
    <property type="entry name" value="POLY-BETA-1,6-N-ACETYL-D-GLUCOSAMINE SYNTHASE"/>
    <property type="match status" value="1"/>
</dbReference>
<dbReference type="Pfam" id="PF00535">
    <property type="entry name" value="Glycos_transf_2"/>
    <property type="match status" value="1"/>
</dbReference>
<dbReference type="AlphaFoldDB" id="A0A1F5ZBK9"/>
<proteinExistence type="inferred from homology"/>
<dbReference type="InterPro" id="IPR029044">
    <property type="entry name" value="Nucleotide-diphossugar_trans"/>
</dbReference>
<evidence type="ECO:0000313" key="6">
    <source>
        <dbReference type="Proteomes" id="UP000176854"/>
    </source>
</evidence>
<organism evidence="5 6">
    <name type="scientific">Candidatus Gottesmanbacteria bacterium RBG_16_43_7</name>
    <dbReference type="NCBI Taxonomy" id="1798373"/>
    <lineage>
        <taxon>Bacteria</taxon>
        <taxon>Candidatus Gottesmaniibacteriota</taxon>
    </lineage>
</organism>
<sequence>MKKRLISIIIPAHNEAKIIHYILQRLITLVNPGDIYVVDDGSTDATAEIVETHGCRLLRLQSNVGKAMALNTGIKQFQLYSRYRYIFPLDADTTMTRTFIPEIIRCFSQNPKKPHAVVGRVCGTSKNWLTLYRMWEYEIGQSIHKRAQSSIGAISVCSGCSTVYKSDVLQNMTFPGVDISWIWRWQF</sequence>
<dbReference type="CDD" id="cd06423">
    <property type="entry name" value="CESA_like"/>
    <property type="match status" value="1"/>
</dbReference>
<dbReference type="Proteomes" id="UP000176854">
    <property type="component" value="Unassembled WGS sequence"/>
</dbReference>
<evidence type="ECO:0000313" key="5">
    <source>
        <dbReference type="EMBL" id="OGG09781.1"/>
    </source>
</evidence>
<evidence type="ECO:0000259" key="4">
    <source>
        <dbReference type="Pfam" id="PF00535"/>
    </source>
</evidence>
<gene>
    <name evidence="5" type="ORF">A2154_01635</name>
</gene>
<name>A0A1F5ZBK9_9BACT</name>
<dbReference type="SUPFAM" id="SSF53448">
    <property type="entry name" value="Nucleotide-diphospho-sugar transferases"/>
    <property type="match status" value="1"/>
</dbReference>
<accession>A0A1F5ZBK9</accession>
<evidence type="ECO:0000256" key="3">
    <source>
        <dbReference type="ARBA" id="ARBA00022679"/>
    </source>
</evidence>